<dbReference type="CDD" id="cd07067">
    <property type="entry name" value="HP_PGM_like"/>
    <property type="match status" value="1"/>
</dbReference>
<evidence type="ECO:0000313" key="3">
    <source>
        <dbReference type="EMBL" id="CAF1258549.1"/>
    </source>
</evidence>
<evidence type="ECO:0000256" key="1">
    <source>
        <dbReference type="SAM" id="MobiDB-lite"/>
    </source>
</evidence>
<dbReference type="Pfam" id="PF00300">
    <property type="entry name" value="His_Phos_1"/>
    <property type="match status" value="1"/>
</dbReference>
<dbReference type="InterPro" id="IPR051710">
    <property type="entry name" value="Phosphatase_SH3-domain"/>
</dbReference>
<proteinExistence type="predicted"/>
<sequence>MADNLTDVMHREFNRTSSDTTNVNNNNNNNNNNNTSYRSLPPHVVSWKMSNQKNNHNSDNSQHQHAHQQTTQSLPTMTTTDYSHQPSLGIMPASHTSSNRRSLNSGYDTDGAINTSKSMLKHHHKIGNGYEHLVSPRLPPRRPRLPSSKQVPAQTNLPQQTYLTVNPSTNMTQNYDDRDDELNHENDANHRHIRFGRRMHHSPSSSKNHGAHNIHSPKISRHDRILASTSLGQPLRLIFMRHSERANQALGSDWFIKAFRTGIYKAYDQNLPIILPKRYFDQAYEFDAPLTVRGLKNARQTGRIMSSSNLIVDLCLSSSALRCIQTCERILSGMNCRERIPIRIEPGLFECPHLNNKIVESFMTKKELLENGYNIKVEYKPLIQKINVPESLEEYFHRCSIVMHGIINRYANYGGTVLIVTHAPGLLALTDAIKGIRTNQENFYRTVAGYPPLAVYIAEFDGKKWKYSEQPFSIPLF</sequence>
<organism evidence="3 4">
    <name type="scientific">Rotaria sordida</name>
    <dbReference type="NCBI Taxonomy" id="392033"/>
    <lineage>
        <taxon>Eukaryota</taxon>
        <taxon>Metazoa</taxon>
        <taxon>Spiralia</taxon>
        <taxon>Gnathifera</taxon>
        <taxon>Rotifera</taxon>
        <taxon>Eurotatoria</taxon>
        <taxon>Bdelloidea</taxon>
        <taxon>Philodinida</taxon>
        <taxon>Philodinidae</taxon>
        <taxon>Rotaria</taxon>
    </lineage>
</organism>
<dbReference type="SUPFAM" id="SSF53254">
    <property type="entry name" value="Phosphoglycerate mutase-like"/>
    <property type="match status" value="1"/>
</dbReference>
<dbReference type="Proteomes" id="UP000663854">
    <property type="component" value="Unassembled WGS sequence"/>
</dbReference>
<dbReference type="Proteomes" id="UP000663870">
    <property type="component" value="Unassembled WGS sequence"/>
</dbReference>
<feature type="compositionally biased region" description="Low complexity" evidence="1">
    <location>
        <begin position="50"/>
        <end position="79"/>
    </location>
</feature>
<protein>
    <submittedName>
        <fullName evidence="3">Uncharacterized protein</fullName>
    </submittedName>
</protein>
<dbReference type="PANTHER" id="PTHR16469:SF27">
    <property type="entry name" value="UBIQUITIN-ASSOCIATED AND SH3 DOMAIN-CONTAINING BA-RELATED"/>
    <property type="match status" value="1"/>
</dbReference>
<keyword evidence="4" id="KW-1185">Reference proteome</keyword>
<dbReference type="InterPro" id="IPR013078">
    <property type="entry name" value="His_Pase_superF_clade-1"/>
</dbReference>
<gene>
    <name evidence="3" type="ORF">JXQ802_LOCUS27356</name>
    <name evidence="2" type="ORF">PYM288_LOCUS16121</name>
</gene>
<dbReference type="PANTHER" id="PTHR16469">
    <property type="entry name" value="UBIQUITIN-ASSOCIATED AND SH3 DOMAIN-CONTAINING BA-RELATED"/>
    <property type="match status" value="1"/>
</dbReference>
<evidence type="ECO:0000313" key="2">
    <source>
        <dbReference type="EMBL" id="CAF1030754.1"/>
    </source>
</evidence>
<dbReference type="AlphaFoldDB" id="A0A815AJ94"/>
<name>A0A815AJ94_9BILA</name>
<comment type="caution">
    <text evidence="3">The sequence shown here is derived from an EMBL/GenBank/DDBJ whole genome shotgun (WGS) entry which is preliminary data.</text>
</comment>
<feature type="compositionally biased region" description="Low complexity" evidence="1">
    <location>
        <begin position="22"/>
        <end position="34"/>
    </location>
</feature>
<reference evidence="3" key="1">
    <citation type="submission" date="2021-02" db="EMBL/GenBank/DDBJ databases">
        <authorList>
            <person name="Nowell W R."/>
        </authorList>
    </citation>
    <scope>NUCLEOTIDE SEQUENCE</scope>
</reference>
<dbReference type="EMBL" id="CAJNOL010000989">
    <property type="protein sequence ID" value="CAF1258549.1"/>
    <property type="molecule type" value="Genomic_DNA"/>
</dbReference>
<dbReference type="InterPro" id="IPR029033">
    <property type="entry name" value="His_PPase_superfam"/>
</dbReference>
<dbReference type="EMBL" id="CAJNOH010000406">
    <property type="protein sequence ID" value="CAF1030754.1"/>
    <property type="molecule type" value="Genomic_DNA"/>
</dbReference>
<dbReference type="Gene3D" id="3.40.50.1240">
    <property type="entry name" value="Phosphoglycerate mutase-like"/>
    <property type="match status" value="1"/>
</dbReference>
<accession>A0A815AJ94</accession>
<feature type="region of interest" description="Disordered" evidence="1">
    <location>
        <begin position="1"/>
        <end position="79"/>
    </location>
</feature>
<evidence type="ECO:0000313" key="4">
    <source>
        <dbReference type="Proteomes" id="UP000663870"/>
    </source>
</evidence>